<evidence type="ECO:0000313" key="2">
    <source>
        <dbReference type="Proteomes" id="UP000242015"/>
    </source>
</evidence>
<dbReference type="EMBL" id="NEXF01000151">
    <property type="protein sequence ID" value="PSO07995.1"/>
    <property type="molecule type" value="Genomic_DNA"/>
</dbReference>
<sequence length="83" mass="9037">MFGLDSLLAACFSIPSLLLARVRSSSLFFSLVFGIILGIVDSIVSLAYPLSDLIVALMATSAGILLWKDISLRNEILGLFWLF</sequence>
<dbReference type="Proteomes" id="UP000242015">
    <property type="component" value="Unassembled WGS sequence"/>
</dbReference>
<evidence type="ECO:0000313" key="1">
    <source>
        <dbReference type="EMBL" id="PSO07995.1"/>
    </source>
</evidence>
<organism evidence="1 2">
    <name type="scientific">Candidatus Marsarchaeota G2 archaeon BE_D</name>
    <dbReference type="NCBI Taxonomy" id="1978158"/>
    <lineage>
        <taxon>Archaea</taxon>
        <taxon>Candidatus Marsarchaeota</taxon>
        <taxon>Candidatus Marsarchaeota group 2</taxon>
    </lineage>
</organism>
<name>A0A2R6CAR1_9ARCH</name>
<reference evidence="1 2" key="1">
    <citation type="submission" date="2017-04" db="EMBL/GenBank/DDBJ databases">
        <title>Novel microbial lineages endemic to geothermal iron-oxide mats fill important gaps in the evolutionary history of Archaea.</title>
        <authorList>
            <person name="Jay Z.J."/>
            <person name="Beam J.P."/>
            <person name="Dlakic M."/>
            <person name="Rusch D.B."/>
            <person name="Kozubal M.A."/>
            <person name="Inskeep W.P."/>
        </authorList>
    </citation>
    <scope>NUCLEOTIDE SEQUENCE [LARGE SCALE GENOMIC DNA]</scope>
    <source>
        <strain evidence="1">BE_D</strain>
    </source>
</reference>
<protein>
    <submittedName>
        <fullName evidence="1">Uncharacterized protein</fullName>
    </submittedName>
</protein>
<dbReference type="AlphaFoldDB" id="A0A2R6CAR1"/>
<proteinExistence type="predicted"/>
<gene>
    <name evidence="1" type="ORF">B9Q04_07890</name>
</gene>
<comment type="caution">
    <text evidence="1">The sequence shown here is derived from an EMBL/GenBank/DDBJ whole genome shotgun (WGS) entry which is preliminary data.</text>
</comment>
<accession>A0A2R6CAR1</accession>